<comment type="subcellular location">
    <subcellularLocation>
        <location evidence="1">Cytoplasm</location>
    </subcellularLocation>
</comment>
<dbReference type="PROSITE" id="PS50110">
    <property type="entry name" value="RESPONSE_REGULATORY"/>
    <property type="match status" value="1"/>
</dbReference>
<sequence>MLKIMLVDDERTVLQGISHIIRQYCPNYEIAGMAQKASDALHMLEHTQADVVITDVKMPEMDGIELTGHIRTLYPHISIIILSGYAEFEYVRQAMKHGAHDYLLKPCHYQSILEVLSKIEKGLAERGQQTAEQAEQEILKAAAKGKRKAPAAWLETSGLHLVSVSCGGGGIERVEAHLRAQRKAGTMFADALGMARIDDLMAIVYASHLHAGTLKIKLAAIQQLFLQQGYVTYWAIGSAFAAESLAQAFADIVRRLDFLRFNDLPLVMTEDMYDSFMEKQRSYGAGDYFPGRAIGQAILKGDAAKLKQVVEAWIESLSRPGLQWDPKRLKSELFKQLLQLEQLLADHGVHSAPGTFGDCLDALHKLETFRDTAAWLRQFTLSLLGMGTEEPLPGYIQAAVQYMESNYMEELCLKTVSDRVHLNPWYFSSQFKKYMGVSFSEYLNQVRVRMAKQFLKHKDLKVYQVAEMVGFQDAAYFSTVFKNMEQMSPKDYQKTVS</sequence>
<keyword evidence="4" id="KW-0902">Two-component regulatory system</keyword>
<organism evidence="11 12">
    <name type="scientific">Gordoniibacillus kamchatkensis</name>
    <dbReference type="NCBI Taxonomy" id="1590651"/>
    <lineage>
        <taxon>Bacteria</taxon>
        <taxon>Bacillati</taxon>
        <taxon>Bacillota</taxon>
        <taxon>Bacilli</taxon>
        <taxon>Bacillales</taxon>
        <taxon>Paenibacillaceae</taxon>
        <taxon>Gordoniibacillus</taxon>
    </lineage>
</organism>
<dbReference type="Gene3D" id="1.10.10.60">
    <property type="entry name" value="Homeodomain-like"/>
    <property type="match status" value="2"/>
</dbReference>
<dbReference type="PROSITE" id="PS01124">
    <property type="entry name" value="HTH_ARAC_FAMILY_2"/>
    <property type="match status" value="1"/>
</dbReference>
<dbReference type="Pfam" id="PF00072">
    <property type="entry name" value="Response_reg"/>
    <property type="match status" value="1"/>
</dbReference>
<gene>
    <name evidence="11" type="ORF">SD70_29235</name>
</gene>
<dbReference type="InterPro" id="IPR051552">
    <property type="entry name" value="HptR"/>
</dbReference>
<evidence type="ECO:0000313" key="11">
    <source>
        <dbReference type="EMBL" id="KIL38017.1"/>
    </source>
</evidence>
<dbReference type="SMART" id="SM00448">
    <property type="entry name" value="REC"/>
    <property type="match status" value="1"/>
</dbReference>
<reference evidence="11 12" key="1">
    <citation type="submission" date="2014-12" db="EMBL/GenBank/DDBJ databases">
        <title>Draft genome sequence of Paenibacillus kamchatkensis strain B-2647.</title>
        <authorList>
            <person name="Karlyshev A.V."/>
            <person name="Kudryashova E.B."/>
        </authorList>
    </citation>
    <scope>NUCLEOTIDE SEQUENCE [LARGE SCALE GENOMIC DNA]</scope>
    <source>
        <strain evidence="11 12">VKM B-2647</strain>
    </source>
</reference>
<evidence type="ECO:0000256" key="3">
    <source>
        <dbReference type="ARBA" id="ARBA00022553"/>
    </source>
</evidence>
<proteinExistence type="predicted"/>
<dbReference type="Proteomes" id="UP000031967">
    <property type="component" value="Unassembled WGS sequence"/>
</dbReference>
<dbReference type="CDD" id="cd17536">
    <property type="entry name" value="REC_YesN-like"/>
    <property type="match status" value="1"/>
</dbReference>
<evidence type="ECO:0000256" key="6">
    <source>
        <dbReference type="ARBA" id="ARBA00023125"/>
    </source>
</evidence>
<dbReference type="SUPFAM" id="SSF52172">
    <property type="entry name" value="CheY-like"/>
    <property type="match status" value="1"/>
</dbReference>
<dbReference type="InterPro" id="IPR001789">
    <property type="entry name" value="Sig_transdc_resp-reg_receiver"/>
</dbReference>
<dbReference type="PROSITE" id="PS00041">
    <property type="entry name" value="HTH_ARAC_FAMILY_1"/>
    <property type="match status" value="1"/>
</dbReference>
<dbReference type="SMART" id="SM00342">
    <property type="entry name" value="HTH_ARAC"/>
    <property type="match status" value="1"/>
</dbReference>
<evidence type="ECO:0000256" key="2">
    <source>
        <dbReference type="ARBA" id="ARBA00022490"/>
    </source>
</evidence>
<evidence type="ECO:0000256" key="7">
    <source>
        <dbReference type="ARBA" id="ARBA00023163"/>
    </source>
</evidence>
<dbReference type="Pfam" id="PF12833">
    <property type="entry name" value="HTH_18"/>
    <property type="match status" value="1"/>
</dbReference>
<evidence type="ECO:0000256" key="1">
    <source>
        <dbReference type="ARBA" id="ARBA00004496"/>
    </source>
</evidence>
<dbReference type="PANTHER" id="PTHR42713">
    <property type="entry name" value="HISTIDINE KINASE-RELATED"/>
    <property type="match status" value="1"/>
</dbReference>
<feature type="modified residue" description="4-aspartylphosphate" evidence="8">
    <location>
        <position position="55"/>
    </location>
</feature>
<keyword evidence="5" id="KW-0805">Transcription regulation</keyword>
<accession>A0ABR5AAU6</accession>
<dbReference type="EMBL" id="JXAK01000082">
    <property type="protein sequence ID" value="KIL38017.1"/>
    <property type="molecule type" value="Genomic_DNA"/>
</dbReference>
<evidence type="ECO:0000256" key="5">
    <source>
        <dbReference type="ARBA" id="ARBA00023015"/>
    </source>
</evidence>
<dbReference type="SUPFAM" id="SSF46689">
    <property type="entry name" value="Homeodomain-like"/>
    <property type="match status" value="2"/>
</dbReference>
<dbReference type="InterPro" id="IPR009057">
    <property type="entry name" value="Homeodomain-like_sf"/>
</dbReference>
<evidence type="ECO:0000259" key="10">
    <source>
        <dbReference type="PROSITE" id="PS50110"/>
    </source>
</evidence>
<feature type="domain" description="Response regulatory" evidence="10">
    <location>
        <begin position="3"/>
        <end position="120"/>
    </location>
</feature>
<feature type="domain" description="HTH araC/xylS-type" evidence="9">
    <location>
        <begin position="397"/>
        <end position="495"/>
    </location>
</feature>
<evidence type="ECO:0000259" key="9">
    <source>
        <dbReference type="PROSITE" id="PS01124"/>
    </source>
</evidence>
<keyword evidence="2" id="KW-0963">Cytoplasm</keyword>
<evidence type="ECO:0008006" key="13">
    <source>
        <dbReference type="Google" id="ProtNLM"/>
    </source>
</evidence>
<dbReference type="RefSeq" id="WP_041052080.1">
    <property type="nucleotide sequence ID" value="NZ_JXAK01000082.1"/>
</dbReference>
<keyword evidence="6" id="KW-0238">DNA-binding</keyword>
<keyword evidence="7" id="KW-0804">Transcription</keyword>
<protein>
    <recommendedName>
        <fullName evidence="13">DNA-binding response regulator</fullName>
    </recommendedName>
</protein>
<name>A0ABR5AAU6_9BACL</name>
<dbReference type="InterPro" id="IPR011006">
    <property type="entry name" value="CheY-like_superfamily"/>
</dbReference>
<comment type="caution">
    <text evidence="11">The sequence shown here is derived from an EMBL/GenBank/DDBJ whole genome shotgun (WGS) entry which is preliminary data.</text>
</comment>
<evidence type="ECO:0000313" key="12">
    <source>
        <dbReference type="Proteomes" id="UP000031967"/>
    </source>
</evidence>
<dbReference type="PANTHER" id="PTHR42713:SF3">
    <property type="entry name" value="TRANSCRIPTIONAL REGULATORY PROTEIN HPTR"/>
    <property type="match status" value="1"/>
</dbReference>
<evidence type="ECO:0000256" key="8">
    <source>
        <dbReference type="PROSITE-ProRule" id="PRU00169"/>
    </source>
</evidence>
<dbReference type="InterPro" id="IPR018062">
    <property type="entry name" value="HTH_AraC-typ_CS"/>
</dbReference>
<dbReference type="Gene3D" id="3.40.50.2300">
    <property type="match status" value="1"/>
</dbReference>
<evidence type="ECO:0000256" key="4">
    <source>
        <dbReference type="ARBA" id="ARBA00023012"/>
    </source>
</evidence>
<dbReference type="InterPro" id="IPR018060">
    <property type="entry name" value="HTH_AraC"/>
</dbReference>
<keyword evidence="12" id="KW-1185">Reference proteome</keyword>
<keyword evidence="3 8" id="KW-0597">Phosphoprotein</keyword>